<comment type="caution">
    <text evidence="11">The sequence shown here is derived from an EMBL/GenBank/DDBJ whole genome shotgun (WGS) entry which is preliminary data.</text>
</comment>
<keyword evidence="7 8" id="KW-0092">Biotin</keyword>
<dbReference type="InterPro" id="IPR011053">
    <property type="entry name" value="Single_hybrid_motif"/>
</dbReference>
<reference evidence="12" key="1">
    <citation type="journal article" date="2019" name="Int. J. Syst. Evol. Microbiol.">
        <title>The Global Catalogue of Microorganisms (GCM) 10K type strain sequencing project: providing services to taxonomists for standard genome sequencing and annotation.</title>
        <authorList>
            <consortium name="The Broad Institute Genomics Platform"/>
            <consortium name="The Broad Institute Genome Sequencing Center for Infectious Disease"/>
            <person name="Wu L."/>
            <person name="Ma J."/>
        </authorList>
    </citation>
    <scope>NUCLEOTIDE SEQUENCE [LARGE SCALE GENOMIC DNA]</scope>
    <source>
        <strain evidence="12">JCM 15614</strain>
    </source>
</reference>
<dbReference type="InterPro" id="IPR001249">
    <property type="entry name" value="AcCoA_biotinCC"/>
</dbReference>
<evidence type="ECO:0000256" key="7">
    <source>
        <dbReference type="ARBA" id="ARBA00023267"/>
    </source>
</evidence>
<gene>
    <name evidence="11" type="ORF">GCM10010531_16910</name>
</gene>
<organism evidence="11 12">
    <name type="scientific">Blastococcus jejuensis</name>
    <dbReference type="NCBI Taxonomy" id="351224"/>
    <lineage>
        <taxon>Bacteria</taxon>
        <taxon>Bacillati</taxon>
        <taxon>Actinomycetota</taxon>
        <taxon>Actinomycetes</taxon>
        <taxon>Geodermatophilales</taxon>
        <taxon>Geodermatophilaceae</taxon>
        <taxon>Blastococcus</taxon>
    </lineage>
</organism>
<keyword evidence="6 8" id="KW-0275">Fatty acid biosynthesis</keyword>
<feature type="compositionally biased region" description="Pro residues" evidence="9">
    <location>
        <begin position="46"/>
        <end position="63"/>
    </location>
</feature>
<dbReference type="InterPro" id="IPR001882">
    <property type="entry name" value="Biotin_BS"/>
</dbReference>
<evidence type="ECO:0000313" key="12">
    <source>
        <dbReference type="Proteomes" id="UP001499924"/>
    </source>
</evidence>
<dbReference type="PANTHER" id="PTHR45266:SF3">
    <property type="entry name" value="OXALOACETATE DECARBOXYLASE ALPHA CHAIN"/>
    <property type="match status" value="1"/>
</dbReference>
<dbReference type="PANTHER" id="PTHR45266">
    <property type="entry name" value="OXALOACETATE DECARBOXYLASE ALPHA CHAIN"/>
    <property type="match status" value="1"/>
</dbReference>
<evidence type="ECO:0000256" key="3">
    <source>
        <dbReference type="ARBA" id="ARBA00022516"/>
    </source>
</evidence>
<dbReference type="EMBL" id="BAAAVV010000003">
    <property type="protein sequence ID" value="GAA3165085.1"/>
    <property type="molecule type" value="Genomic_DNA"/>
</dbReference>
<dbReference type="InterPro" id="IPR050709">
    <property type="entry name" value="Biotin_Carboxyl_Carrier/Decarb"/>
</dbReference>
<dbReference type="Pfam" id="PF00364">
    <property type="entry name" value="Biotin_lipoyl"/>
    <property type="match status" value="1"/>
</dbReference>
<feature type="domain" description="Lipoyl-binding" evidence="10">
    <location>
        <begin position="93"/>
        <end position="169"/>
    </location>
</feature>
<evidence type="ECO:0000256" key="9">
    <source>
        <dbReference type="SAM" id="MobiDB-lite"/>
    </source>
</evidence>
<dbReference type="InterPro" id="IPR000089">
    <property type="entry name" value="Biotin_lipoyl"/>
</dbReference>
<dbReference type="SUPFAM" id="SSF51230">
    <property type="entry name" value="Single hybrid motif"/>
    <property type="match status" value="1"/>
</dbReference>
<dbReference type="PRINTS" id="PR01071">
    <property type="entry name" value="ACOABIOTINCC"/>
</dbReference>
<evidence type="ECO:0000256" key="1">
    <source>
        <dbReference type="ARBA" id="ARBA00005194"/>
    </source>
</evidence>
<dbReference type="PROSITE" id="PS00188">
    <property type="entry name" value="BIOTIN"/>
    <property type="match status" value="1"/>
</dbReference>
<sequence length="172" mass="17311">MSLTPEDVQSLIAAFEASEWDEMTLSIDGTQLALSRSGRPPAGAAAPPPARPAAPDAPGPERPALPSEPARTAPAAAPGVPAGAGGSAGADGALRITAPSVGLFWRSPQPGAPHFVDAGQTVGPDDTVCIVEVMKLMNHVKAGVAGVVRSVEVENGAMVEHGQVLFVLDPVS</sequence>
<evidence type="ECO:0000256" key="8">
    <source>
        <dbReference type="RuleBase" id="RU364072"/>
    </source>
</evidence>
<comment type="pathway">
    <text evidence="1 8">Lipid metabolism; fatty acid biosynthesis.</text>
</comment>
<dbReference type="Gene3D" id="2.40.50.100">
    <property type="match status" value="1"/>
</dbReference>
<dbReference type="Proteomes" id="UP001499924">
    <property type="component" value="Unassembled WGS sequence"/>
</dbReference>
<evidence type="ECO:0000256" key="2">
    <source>
        <dbReference type="ARBA" id="ARBA00017562"/>
    </source>
</evidence>
<evidence type="ECO:0000256" key="4">
    <source>
        <dbReference type="ARBA" id="ARBA00022832"/>
    </source>
</evidence>
<proteinExistence type="predicted"/>
<keyword evidence="3 8" id="KW-0444">Lipid biosynthesis</keyword>
<keyword evidence="4 8" id="KW-0276">Fatty acid metabolism</keyword>
<feature type="compositionally biased region" description="Low complexity" evidence="9">
    <location>
        <begin position="69"/>
        <end position="81"/>
    </location>
</feature>
<accession>A0ABP6P2E1</accession>
<evidence type="ECO:0000256" key="6">
    <source>
        <dbReference type="ARBA" id="ARBA00023160"/>
    </source>
</evidence>
<dbReference type="PROSITE" id="PS50968">
    <property type="entry name" value="BIOTINYL_LIPOYL"/>
    <property type="match status" value="1"/>
</dbReference>
<evidence type="ECO:0000313" key="11">
    <source>
        <dbReference type="EMBL" id="GAA3165085.1"/>
    </source>
</evidence>
<evidence type="ECO:0000256" key="5">
    <source>
        <dbReference type="ARBA" id="ARBA00023098"/>
    </source>
</evidence>
<name>A0ABP6P2E1_9ACTN</name>
<keyword evidence="5 8" id="KW-0443">Lipid metabolism</keyword>
<evidence type="ECO:0000259" key="10">
    <source>
        <dbReference type="PROSITE" id="PS50968"/>
    </source>
</evidence>
<dbReference type="RefSeq" id="WP_344688328.1">
    <property type="nucleotide sequence ID" value="NZ_BAAAVV010000003.1"/>
</dbReference>
<protein>
    <recommendedName>
        <fullName evidence="2 8">Biotin carboxyl carrier protein of acetyl-CoA carboxylase</fullName>
    </recommendedName>
</protein>
<keyword evidence="12" id="KW-1185">Reference proteome</keyword>
<feature type="region of interest" description="Disordered" evidence="9">
    <location>
        <begin position="31"/>
        <end position="91"/>
    </location>
</feature>
<dbReference type="CDD" id="cd06850">
    <property type="entry name" value="biotinyl_domain"/>
    <property type="match status" value="1"/>
</dbReference>
<comment type="function">
    <text evidence="8">This protein is a component of the acetyl coenzyme A carboxylase complex; first, biotin carboxylase catalyzes the carboxylation of the carrier protein and then the transcarboxylase transfers the carboxyl group to form malonyl-CoA.</text>
</comment>